<protein>
    <submittedName>
        <fullName evidence="3">Uncharacterized protein</fullName>
    </submittedName>
</protein>
<keyword evidence="1" id="KW-0175">Coiled coil</keyword>
<feature type="compositionally biased region" description="Acidic residues" evidence="2">
    <location>
        <begin position="38"/>
        <end position="55"/>
    </location>
</feature>
<sequence>MQEWTNWFSPISNGNPAEEEEGSQEGSVESAAYVSDSGESEEETSEEEEEDEEQDSPPPQTEHRTKRRHEPAVPSAPPASSSASPTALVVPSARSTKRARDAAAEPAGQSSKAAKPSESKPRKALPRMRVAVPVTSTVATSATSPARQEDDPMDTDNVVSSQPGAICMDKGDQGRAEQAVEPVLEAAPPVAALAANVPPTEALPPTEPALVVEVPTGADLGMPQELPTMPRSSNVEFNIQRLLEEQVGAAKGAMVQAELMAGEAKRAYDSVASLYQRSLELRDDIRLWHSECTYSYETLRAEKNQLAGELDAALLAMAGMKDAPAGREKSLEQAHEANKVLTEEVEKMGKQRTALMGQMDVLNKRCRAQEKYVSDWARQMMTRLADFCFDAEAEAADVERSILENVPLGEDANRDLLHAHIRMGKVGPFIGRLREVVGRIDKELWPEDESRQEMENLMTRLEEIPNRVQSWKKSAARCGADVALSLVRVHCKEVREDKLKTLKVANTKKLRFEDFMEIFLESATRIADGIDLDTFVEPSSPGVNPDEA</sequence>
<dbReference type="Gramene" id="HORVU.MOREX.r3.6HG0615460.1">
    <property type="protein sequence ID" value="HORVU.MOREX.r3.6HG0615460.1"/>
    <property type="gene ID" value="HORVU.MOREX.r3.6HG0615460"/>
</dbReference>
<organism evidence="3 4">
    <name type="scientific">Hordeum vulgare subsp. vulgare</name>
    <name type="common">Domesticated barley</name>
    <dbReference type="NCBI Taxonomy" id="112509"/>
    <lineage>
        <taxon>Eukaryota</taxon>
        <taxon>Viridiplantae</taxon>
        <taxon>Streptophyta</taxon>
        <taxon>Embryophyta</taxon>
        <taxon>Tracheophyta</taxon>
        <taxon>Spermatophyta</taxon>
        <taxon>Magnoliopsida</taxon>
        <taxon>Liliopsida</taxon>
        <taxon>Poales</taxon>
        <taxon>Poaceae</taxon>
        <taxon>BOP clade</taxon>
        <taxon>Pooideae</taxon>
        <taxon>Triticodae</taxon>
        <taxon>Triticeae</taxon>
        <taxon>Hordeinae</taxon>
        <taxon>Hordeum</taxon>
    </lineage>
</organism>
<dbReference type="AlphaFoldDB" id="A0A8I6YFC3"/>
<evidence type="ECO:0000313" key="3">
    <source>
        <dbReference type="EnsemblPlants" id="HORVU.MOREX.r3.6HG0615460.1"/>
    </source>
</evidence>
<keyword evidence="4" id="KW-1185">Reference proteome</keyword>
<proteinExistence type="predicted"/>
<dbReference type="Proteomes" id="UP000011116">
    <property type="component" value="Chromosome 6H"/>
</dbReference>
<reference evidence="3" key="3">
    <citation type="submission" date="2022-01" db="UniProtKB">
        <authorList>
            <consortium name="EnsemblPlants"/>
        </authorList>
    </citation>
    <scope>IDENTIFICATION</scope>
    <source>
        <strain evidence="3">subsp. vulgare</strain>
    </source>
</reference>
<dbReference type="SMR" id="A0A8I6YFC3"/>
<reference evidence="3" key="2">
    <citation type="submission" date="2020-10" db="EMBL/GenBank/DDBJ databases">
        <authorList>
            <person name="Scholz U."/>
            <person name="Mascher M."/>
            <person name="Fiebig A."/>
        </authorList>
    </citation>
    <scope>NUCLEOTIDE SEQUENCE [LARGE SCALE GENOMIC DNA]</scope>
    <source>
        <strain evidence="3">cv. Morex</strain>
    </source>
</reference>
<name>A0A8I6YFC3_HORVV</name>
<evidence type="ECO:0000256" key="1">
    <source>
        <dbReference type="SAM" id="Coils"/>
    </source>
</evidence>
<feature type="coiled-coil region" evidence="1">
    <location>
        <begin position="296"/>
        <end position="351"/>
    </location>
</feature>
<feature type="compositionally biased region" description="Low complexity" evidence="2">
    <location>
        <begin position="130"/>
        <end position="146"/>
    </location>
</feature>
<evidence type="ECO:0000313" key="4">
    <source>
        <dbReference type="Proteomes" id="UP000011116"/>
    </source>
</evidence>
<evidence type="ECO:0000256" key="2">
    <source>
        <dbReference type="SAM" id="MobiDB-lite"/>
    </source>
</evidence>
<accession>A0A8I6YFC3</accession>
<dbReference type="EnsemblPlants" id="HORVU.MOREX.r3.6HG0615460.1">
    <property type="protein sequence ID" value="HORVU.MOREX.r3.6HG0615460.1"/>
    <property type="gene ID" value="HORVU.MOREX.r3.6HG0615460"/>
</dbReference>
<reference evidence="4" key="1">
    <citation type="journal article" date="2012" name="Nature">
        <title>A physical, genetic and functional sequence assembly of the barley genome.</title>
        <authorList>
            <consortium name="The International Barley Genome Sequencing Consortium"/>
            <person name="Mayer K.F."/>
            <person name="Waugh R."/>
            <person name="Brown J.W."/>
            <person name="Schulman A."/>
            <person name="Langridge P."/>
            <person name="Platzer M."/>
            <person name="Fincher G.B."/>
            <person name="Muehlbauer G.J."/>
            <person name="Sato K."/>
            <person name="Close T.J."/>
            <person name="Wise R.P."/>
            <person name="Stein N."/>
        </authorList>
    </citation>
    <scope>NUCLEOTIDE SEQUENCE [LARGE SCALE GENOMIC DNA]</scope>
    <source>
        <strain evidence="4">cv. Morex</strain>
    </source>
</reference>
<feature type="compositionally biased region" description="Low complexity" evidence="2">
    <location>
        <begin position="78"/>
        <end position="93"/>
    </location>
</feature>
<feature type="region of interest" description="Disordered" evidence="2">
    <location>
        <begin position="1"/>
        <end position="157"/>
    </location>
</feature>
<feature type="compositionally biased region" description="Polar residues" evidence="2">
    <location>
        <begin position="1"/>
        <end position="15"/>
    </location>
</feature>